<organism evidence="2 3">
    <name type="scientific">Hymenobacter rigui</name>
    <dbReference type="NCBI Taxonomy" id="334424"/>
    <lineage>
        <taxon>Bacteria</taxon>
        <taxon>Pseudomonadati</taxon>
        <taxon>Bacteroidota</taxon>
        <taxon>Cytophagia</taxon>
        <taxon>Cytophagales</taxon>
        <taxon>Hymenobacteraceae</taxon>
        <taxon>Hymenobacter</taxon>
    </lineage>
</organism>
<dbReference type="EMBL" id="RWIT01000008">
    <property type="protein sequence ID" value="RSK47557.1"/>
    <property type="molecule type" value="Genomic_DNA"/>
</dbReference>
<gene>
    <name evidence="2" type="ORF">EI291_14975</name>
</gene>
<keyword evidence="1" id="KW-0732">Signal</keyword>
<dbReference type="Proteomes" id="UP000273500">
    <property type="component" value="Unassembled WGS sequence"/>
</dbReference>
<sequence length="249" mass="27732">MPLSLSSFLAALMLGASVLLACHEQARPLTAAPPEINRHLKRELDSIEVRDQQHRALLMLAMTQPRHPRLDSLARAARLPLGHVTAHLTSLIRPVDSTNLLRVAQIIRQHGYPGETLVGEPTNEVALLVIQHSARIAEFLPLIARAAEQGEVPFRLYALMLDRKLMQEGRPQVYGSQGRSFRVPNARGQAETVNLIWPVENAAAVNERRKQAGFDSSVEENAQRLGIPYQIVTMPEVRRLEQRAAAVRP</sequence>
<reference evidence="2 3" key="1">
    <citation type="submission" date="2018-12" db="EMBL/GenBank/DDBJ databases">
        <authorList>
            <person name="Feng G."/>
            <person name="Zhu H."/>
        </authorList>
    </citation>
    <scope>NUCLEOTIDE SEQUENCE [LARGE SCALE GENOMIC DNA]</scope>
    <source>
        <strain evidence="2 3">KCTC 12533</strain>
    </source>
</reference>
<comment type="caution">
    <text evidence="2">The sequence shown here is derived from an EMBL/GenBank/DDBJ whole genome shotgun (WGS) entry which is preliminary data.</text>
</comment>
<proteinExistence type="predicted"/>
<name>A0A3R9PWB4_9BACT</name>
<feature type="signal peptide" evidence="1">
    <location>
        <begin position="1"/>
        <end position="21"/>
    </location>
</feature>
<dbReference type="InterPro" id="IPR046732">
    <property type="entry name" value="DUF6624"/>
</dbReference>
<keyword evidence="3" id="KW-1185">Reference proteome</keyword>
<evidence type="ECO:0000313" key="2">
    <source>
        <dbReference type="EMBL" id="RSK47557.1"/>
    </source>
</evidence>
<protein>
    <submittedName>
        <fullName evidence="2">Uncharacterized protein</fullName>
    </submittedName>
</protein>
<dbReference type="AlphaFoldDB" id="A0A3R9PWB4"/>
<dbReference type="Pfam" id="PF20329">
    <property type="entry name" value="DUF6624"/>
    <property type="match status" value="1"/>
</dbReference>
<evidence type="ECO:0000256" key="1">
    <source>
        <dbReference type="SAM" id="SignalP"/>
    </source>
</evidence>
<accession>A0A3R9PWB4</accession>
<feature type="chain" id="PRO_5018713177" evidence="1">
    <location>
        <begin position="22"/>
        <end position="249"/>
    </location>
</feature>
<evidence type="ECO:0000313" key="3">
    <source>
        <dbReference type="Proteomes" id="UP000273500"/>
    </source>
</evidence>